<dbReference type="Proteomes" id="UP000694388">
    <property type="component" value="Unplaced"/>
</dbReference>
<evidence type="ECO:0000313" key="3">
    <source>
        <dbReference type="Ensembl" id="ENSEBUP00000012346.1"/>
    </source>
</evidence>
<dbReference type="InterPro" id="IPR035979">
    <property type="entry name" value="RBD_domain_sf"/>
</dbReference>
<dbReference type="SMART" id="SM00360">
    <property type="entry name" value="RRM"/>
    <property type="match status" value="1"/>
</dbReference>
<dbReference type="SUPFAM" id="SSF54928">
    <property type="entry name" value="RNA-binding domain, RBD"/>
    <property type="match status" value="1"/>
</dbReference>
<accession>A0A8C4QA83</accession>
<organism evidence="3 4">
    <name type="scientific">Eptatretus burgeri</name>
    <name type="common">Inshore hagfish</name>
    <dbReference type="NCBI Taxonomy" id="7764"/>
    <lineage>
        <taxon>Eukaryota</taxon>
        <taxon>Metazoa</taxon>
        <taxon>Chordata</taxon>
        <taxon>Craniata</taxon>
        <taxon>Vertebrata</taxon>
        <taxon>Cyclostomata</taxon>
        <taxon>Myxini</taxon>
        <taxon>Myxiniformes</taxon>
        <taxon>Myxinidae</taxon>
        <taxon>Eptatretinae</taxon>
        <taxon>Eptatretus</taxon>
    </lineage>
</organism>
<dbReference type="PROSITE" id="PS50102">
    <property type="entry name" value="RRM"/>
    <property type="match status" value="1"/>
</dbReference>
<dbReference type="InterPro" id="IPR000504">
    <property type="entry name" value="RRM_dom"/>
</dbReference>
<protein>
    <recommendedName>
        <fullName evidence="2">RRM domain-containing protein</fullName>
    </recommendedName>
</protein>
<keyword evidence="4" id="KW-1185">Reference proteome</keyword>
<dbReference type="GO" id="GO:0003723">
    <property type="term" value="F:RNA binding"/>
    <property type="evidence" value="ECO:0007669"/>
    <property type="project" value="UniProtKB-UniRule"/>
</dbReference>
<dbReference type="Ensembl" id="ENSEBUT00000012922.1">
    <property type="protein sequence ID" value="ENSEBUP00000012346.1"/>
    <property type="gene ID" value="ENSEBUG00000007866.1"/>
</dbReference>
<evidence type="ECO:0000259" key="2">
    <source>
        <dbReference type="PROSITE" id="PS50102"/>
    </source>
</evidence>
<keyword evidence="1" id="KW-0694">RNA-binding</keyword>
<dbReference type="GeneTree" id="ENSGT00940000170370"/>
<dbReference type="AlphaFoldDB" id="A0A8C4QA83"/>
<dbReference type="Gene3D" id="3.30.70.330">
    <property type="match status" value="1"/>
</dbReference>
<evidence type="ECO:0000256" key="1">
    <source>
        <dbReference type="PROSITE-ProRule" id="PRU00176"/>
    </source>
</evidence>
<proteinExistence type="predicted"/>
<reference evidence="3" key="2">
    <citation type="submission" date="2025-09" db="UniProtKB">
        <authorList>
            <consortium name="Ensembl"/>
        </authorList>
    </citation>
    <scope>IDENTIFICATION</scope>
</reference>
<dbReference type="Pfam" id="PF00076">
    <property type="entry name" value="RRM_1"/>
    <property type="match status" value="1"/>
</dbReference>
<name>A0A8C4QA83_EPTBU</name>
<evidence type="ECO:0000313" key="4">
    <source>
        <dbReference type="Proteomes" id="UP000694388"/>
    </source>
</evidence>
<feature type="domain" description="RRM" evidence="2">
    <location>
        <begin position="2"/>
        <end position="74"/>
    </location>
</feature>
<dbReference type="InterPro" id="IPR012677">
    <property type="entry name" value="Nucleotide-bd_a/b_plait_sf"/>
</dbReference>
<sequence>MNKLYIGNVAEGTTVTELESLFGERRVTVQGPFSLKAGYAFVDCPDETCAIKAIELIGKVELHGKTIEVEHSVPRRQR</sequence>
<reference evidence="3" key="1">
    <citation type="submission" date="2025-08" db="UniProtKB">
        <authorList>
            <consortium name="Ensembl"/>
        </authorList>
    </citation>
    <scope>IDENTIFICATION</scope>
</reference>